<proteinExistence type="predicted"/>
<name>E9HR06_DAPPU</name>
<reference evidence="1 2" key="1">
    <citation type="journal article" date="2011" name="Science">
        <title>The ecoresponsive genome of Daphnia pulex.</title>
        <authorList>
            <person name="Colbourne J.K."/>
            <person name="Pfrender M.E."/>
            <person name="Gilbert D."/>
            <person name="Thomas W.K."/>
            <person name="Tucker A."/>
            <person name="Oakley T.H."/>
            <person name="Tokishita S."/>
            <person name="Aerts A."/>
            <person name="Arnold G.J."/>
            <person name="Basu M.K."/>
            <person name="Bauer D.J."/>
            <person name="Caceres C.E."/>
            <person name="Carmel L."/>
            <person name="Casola C."/>
            <person name="Choi J.H."/>
            <person name="Detter J.C."/>
            <person name="Dong Q."/>
            <person name="Dusheyko S."/>
            <person name="Eads B.D."/>
            <person name="Frohlich T."/>
            <person name="Geiler-Samerotte K.A."/>
            <person name="Gerlach D."/>
            <person name="Hatcher P."/>
            <person name="Jogdeo S."/>
            <person name="Krijgsveld J."/>
            <person name="Kriventseva E.V."/>
            <person name="Kultz D."/>
            <person name="Laforsch C."/>
            <person name="Lindquist E."/>
            <person name="Lopez J."/>
            <person name="Manak J.R."/>
            <person name="Muller J."/>
            <person name="Pangilinan J."/>
            <person name="Patwardhan R.P."/>
            <person name="Pitluck S."/>
            <person name="Pritham E.J."/>
            <person name="Rechtsteiner A."/>
            <person name="Rho M."/>
            <person name="Rogozin I.B."/>
            <person name="Sakarya O."/>
            <person name="Salamov A."/>
            <person name="Schaack S."/>
            <person name="Shapiro H."/>
            <person name="Shiga Y."/>
            <person name="Skalitzky C."/>
            <person name="Smith Z."/>
            <person name="Souvorov A."/>
            <person name="Sung W."/>
            <person name="Tang Z."/>
            <person name="Tsuchiya D."/>
            <person name="Tu H."/>
            <person name="Vos H."/>
            <person name="Wang M."/>
            <person name="Wolf Y.I."/>
            <person name="Yamagata H."/>
            <person name="Yamada T."/>
            <person name="Ye Y."/>
            <person name="Shaw J.R."/>
            <person name="Andrews J."/>
            <person name="Crease T.J."/>
            <person name="Tang H."/>
            <person name="Lucas S.M."/>
            <person name="Robertson H.M."/>
            <person name="Bork P."/>
            <person name="Koonin E.V."/>
            <person name="Zdobnov E.M."/>
            <person name="Grigoriev I.V."/>
            <person name="Lynch M."/>
            <person name="Boore J.L."/>
        </authorList>
    </citation>
    <scope>NUCLEOTIDE SEQUENCE [LARGE SCALE GENOMIC DNA]</scope>
</reference>
<keyword evidence="2" id="KW-1185">Reference proteome</keyword>
<dbReference type="InParanoid" id="E9HR06"/>
<protein>
    <submittedName>
        <fullName evidence="1">Uncharacterized protein</fullName>
    </submittedName>
</protein>
<dbReference type="AlphaFoldDB" id="E9HR06"/>
<gene>
    <name evidence="1" type="ORF">DAPPUDRAFT_264169</name>
</gene>
<dbReference type="OrthoDB" id="6368946at2759"/>
<dbReference type="Proteomes" id="UP000000305">
    <property type="component" value="Unassembled WGS sequence"/>
</dbReference>
<accession>E9HR06</accession>
<sequence length="549" mass="61643">MIWKDEPLVDFLDVRISKEANTLLLENVANLETPFPFEEIESQPIVESGNRPLVTEILPEITNPISIVPTLPNPLLDPSTIPIQPERRLGLRPRNILRPIVPTPTPPLIFSFPNSQPKGFLKFSSNDCDFQISPLAPVPVYYDVFSTLPEITRFVGHTCTMWLEKKHIYTEFWGWQTSTQVRIPMETTVTDCEKMRDSRLCNTETMDYLGGNKWSLERVPNVQGKWLLVTGDELVNCRLEEVTLETECSNCTISSPIGDNPGGTNGSISSDRVERIRDVEQQLDFVYNTTSKKFCNSSENILKPVLGMDKVVLKIYTLADHEEHPNKTLAAETEKIADIIRAEISSAAHSQYTRDKTTDGINGVARELRALQCENRELAHKNAITAAQHSGWLAASYLSLPLCSKLVAIGESISVHQCSPTNVTFSTEFTSCGPQPKFENFTVDIEGWELTPFNPCYWHKNFVNFNGRAHFYRNNAWNAVVPGIIVQGNNLIDTSPYEIDNLLSLRLHPMLTSHPMSPAAAIAQIIAAAREEHSRAVCRSKSIRLQPLS</sequence>
<dbReference type="HOGENOM" id="CLU_496327_0_0_1"/>
<evidence type="ECO:0000313" key="2">
    <source>
        <dbReference type="Proteomes" id="UP000000305"/>
    </source>
</evidence>
<dbReference type="PhylomeDB" id="E9HR06"/>
<organism evidence="1 2">
    <name type="scientific">Daphnia pulex</name>
    <name type="common">Water flea</name>
    <dbReference type="NCBI Taxonomy" id="6669"/>
    <lineage>
        <taxon>Eukaryota</taxon>
        <taxon>Metazoa</taxon>
        <taxon>Ecdysozoa</taxon>
        <taxon>Arthropoda</taxon>
        <taxon>Crustacea</taxon>
        <taxon>Branchiopoda</taxon>
        <taxon>Diplostraca</taxon>
        <taxon>Cladocera</taxon>
        <taxon>Anomopoda</taxon>
        <taxon>Daphniidae</taxon>
        <taxon>Daphnia</taxon>
    </lineage>
</organism>
<dbReference type="KEGG" id="dpx:DAPPUDRAFT_264169"/>
<evidence type="ECO:0000313" key="1">
    <source>
        <dbReference type="EMBL" id="EFX65827.1"/>
    </source>
</evidence>
<dbReference type="EMBL" id="GL732729">
    <property type="protein sequence ID" value="EFX65827.1"/>
    <property type="molecule type" value="Genomic_DNA"/>
</dbReference>